<dbReference type="eggNOG" id="COG1250">
    <property type="taxonomic scope" value="Bacteria"/>
</dbReference>
<dbReference type="GO" id="GO:0010124">
    <property type="term" value="P:phenylacetate catabolic process"/>
    <property type="evidence" value="ECO:0007669"/>
    <property type="project" value="InterPro"/>
</dbReference>
<dbReference type="NCBIfam" id="NF006124">
    <property type="entry name" value="PRK08268.1"/>
    <property type="match status" value="1"/>
</dbReference>
<dbReference type="PROSITE" id="PS00067">
    <property type="entry name" value="3HCDH"/>
    <property type="match status" value="1"/>
</dbReference>
<feature type="domain" description="3-hydroxybutyryl-CoA dehydrogenase reduced Rossmann-fold" evidence="5">
    <location>
        <begin position="347"/>
        <end position="416"/>
    </location>
</feature>
<evidence type="ECO:0000313" key="6">
    <source>
        <dbReference type="EMBL" id="EAR22921.1"/>
    </source>
</evidence>
<sequence length="505" mass="53119">MAALPPTATIGVVGAGTMGAGIAQVAAAAGHPVLLFDIRTEALPAGLERIRGGLERLIDRGKLTRKALTTLMERIRPIEQLAELAPAALIIEAIVEELPSKRRLFEQLEGICSEQAILASNTSALSITALAATLRCPERVVGMHFFNPAPILKLVEVVSGLATADGVAETVQATAASWGKQSVRARSTPGFIVNRIARPYYAEALRLLETGGADVATIDAALREAGGFRMGPFELMDLIGQDINFAVSRTLFEAYFQDPRYRPSLIQQELLDGGRLGRKSGHGFYDYQPGAERPAPHAAPPGPRPTRIVVRGELGPAEPLAAALAEVASAVQRTTGAGLIALPETTLALTDGRSATQRAAEEGVPELVLFDLALDFAQTARVVIAAADQAGPTALAAAAGVFQALGKTVSVIDDSPGLIVLRTVCMLANTAAETVGQGVCTAAACDAAMRGGVNYPRGPLTWAETIGLARVVTALDHLSECYGADRYRPAPLLRRKCYGGNRFHD</sequence>
<comment type="caution">
    <text evidence="6">The sequence shown here is derived from an EMBL/GenBank/DDBJ whole genome shotgun (WGS) entry which is preliminary data.</text>
</comment>
<dbReference type="SUPFAM" id="SSF48179">
    <property type="entry name" value="6-phosphogluconate dehydrogenase C-terminal domain-like"/>
    <property type="match status" value="2"/>
</dbReference>
<organism evidence="6 7">
    <name type="scientific">Nitrococcus mobilis Nb-231</name>
    <dbReference type="NCBI Taxonomy" id="314278"/>
    <lineage>
        <taxon>Bacteria</taxon>
        <taxon>Pseudomonadati</taxon>
        <taxon>Pseudomonadota</taxon>
        <taxon>Gammaproteobacteria</taxon>
        <taxon>Chromatiales</taxon>
        <taxon>Ectothiorhodospiraceae</taxon>
        <taxon>Nitrococcus</taxon>
    </lineage>
</organism>
<gene>
    <name evidence="6" type="ORF">NB231_10723</name>
</gene>
<dbReference type="Pfam" id="PF00725">
    <property type="entry name" value="3HCDH"/>
    <property type="match status" value="2"/>
</dbReference>
<feature type="domain" description="3-hydroxyacyl-CoA dehydrogenase C-terminal" evidence="3">
    <location>
        <begin position="417"/>
        <end position="497"/>
    </location>
</feature>
<evidence type="ECO:0000313" key="7">
    <source>
        <dbReference type="Proteomes" id="UP000003374"/>
    </source>
</evidence>
<protein>
    <submittedName>
        <fullName evidence="6">3-hydroxybutyryl-CoA dehydrogenase</fullName>
        <ecNumber evidence="6">1.1.1.157</ecNumber>
    </submittedName>
</protein>
<keyword evidence="2" id="KW-0520">NAD</keyword>
<dbReference type="SUPFAM" id="SSF51735">
    <property type="entry name" value="NAD(P)-binding Rossmann-fold domains"/>
    <property type="match status" value="1"/>
</dbReference>
<dbReference type="EMBL" id="AAOF01000002">
    <property type="protein sequence ID" value="EAR22921.1"/>
    <property type="molecule type" value="Genomic_DNA"/>
</dbReference>
<dbReference type="FunFam" id="3.40.50.720:FF:000009">
    <property type="entry name" value="Fatty oxidation complex, alpha subunit"/>
    <property type="match status" value="1"/>
</dbReference>
<evidence type="ECO:0000256" key="2">
    <source>
        <dbReference type="ARBA" id="ARBA00023027"/>
    </source>
</evidence>
<feature type="domain" description="3-hydroxyacyl-CoA dehydrogenase C-terminal" evidence="3">
    <location>
        <begin position="190"/>
        <end position="287"/>
    </location>
</feature>
<dbReference type="PANTHER" id="PTHR48075">
    <property type="entry name" value="3-HYDROXYACYL-COA DEHYDROGENASE FAMILY PROTEIN"/>
    <property type="match status" value="1"/>
</dbReference>
<proteinExistence type="predicted"/>
<dbReference type="EC" id="1.1.1.157" evidence="6"/>
<evidence type="ECO:0000256" key="1">
    <source>
        <dbReference type="ARBA" id="ARBA00023002"/>
    </source>
</evidence>
<dbReference type="AlphaFoldDB" id="A4BNX2"/>
<reference evidence="6 7" key="1">
    <citation type="submission" date="2006-02" db="EMBL/GenBank/DDBJ databases">
        <authorList>
            <person name="Waterbury J."/>
            <person name="Ferriera S."/>
            <person name="Johnson J."/>
            <person name="Kravitz S."/>
            <person name="Halpern A."/>
            <person name="Remington K."/>
            <person name="Beeson K."/>
            <person name="Tran B."/>
            <person name="Rogers Y.-H."/>
            <person name="Friedman R."/>
            <person name="Venter J.C."/>
        </authorList>
    </citation>
    <scope>NUCLEOTIDE SEQUENCE [LARGE SCALE GENOMIC DNA]</scope>
    <source>
        <strain evidence="6 7">Nb-231</strain>
    </source>
</reference>
<dbReference type="InterPro" id="IPR036291">
    <property type="entry name" value="NAD(P)-bd_dom_sf"/>
</dbReference>
<dbReference type="InterPro" id="IPR008927">
    <property type="entry name" value="6-PGluconate_DH-like_C_sf"/>
</dbReference>
<dbReference type="NCBIfam" id="TIGR02279">
    <property type="entry name" value="PaaC-3OHAcCoADH"/>
    <property type="match status" value="1"/>
</dbReference>
<dbReference type="GO" id="GO:0070403">
    <property type="term" value="F:NAD+ binding"/>
    <property type="evidence" value="ECO:0007669"/>
    <property type="project" value="InterPro"/>
</dbReference>
<dbReference type="Gene3D" id="1.10.1040.50">
    <property type="match status" value="1"/>
</dbReference>
<dbReference type="InterPro" id="IPR011967">
    <property type="entry name" value="3-OHacyl-CoA_DH_PaaH"/>
</dbReference>
<dbReference type="Pfam" id="PF18321">
    <property type="entry name" value="3HCDH_RFF"/>
    <property type="match status" value="1"/>
</dbReference>
<dbReference type="InterPro" id="IPR006108">
    <property type="entry name" value="3HC_DH_C"/>
</dbReference>
<dbReference type="GO" id="GO:0006631">
    <property type="term" value="P:fatty acid metabolic process"/>
    <property type="evidence" value="ECO:0007669"/>
    <property type="project" value="InterPro"/>
</dbReference>
<dbReference type="HOGENOM" id="CLU_009834_2_2_6"/>
<dbReference type="InterPro" id="IPR006180">
    <property type="entry name" value="3-OHacyl-CoA_DH_CS"/>
</dbReference>
<dbReference type="OrthoDB" id="5389341at2"/>
<dbReference type="GO" id="GO:0008691">
    <property type="term" value="F:3-hydroxybutyryl-CoA dehydrogenase activity"/>
    <property type="evidence" value="ECO:0007669"/>
    <property type="project" value="UniProtKB-EC"/>
</dbReference>
<dbReference type="Pfam" id="PF02737">
    <property type="entry name" value="3HCDH_N"/>
    <property type="match status" value="1"/>
</dbReference>
<evidence type="ECO:0000259" key="3">
    <source>
        <dbReference type="Pfam" id="PF00725"/>
    </source>
</evidence>
<evidence type="ECO:0000259" key="5">
    <source>
        <dbReference type="Pfam" id="PF18321"/>
    </source>
</evidence>
<dbReference type="PANTHER" id="PTHR48075:SF5">
    <property type="entry name" value="3-HYDROXYBUTYRYL-COA DEHYDROGENASE"/>
    <property type="match status" value="1"/>
</dbReference>
<dbReference type="STRING" id="314278.NB231_10723"/>
<keyword evidence="7" id="KW-1185">Reference proteome</keyword>
<dbReference type="RefSeq" id="WP_005002399.1">
    <property type="nucleotide sequence ID" value="NZ_CH672427.1"/>
</dbReference>
<feature type="domain" description="3-hydroxyacyl-CoA dehydrogenase NAD binding" evidence="4">
    <location>
        <begin position="9"/>
        <end position="186"/>
    </location>
</feature>
<name>A4BNX2_9GAMM</name>
<evidence type="ECO:0000259" key="4">
    <source>
        <dbReference type="Pfam" id="PF02737"/>
    </source>
</evidence>
<accession>A4BNX2</accession>
<dbReference type="InterPro" id="IPR041040">
    <property type="entry name" value="3HCDH_RFF"/>
</dbReference>
<dbReference type="Proteomes" id="UP000003374">
    <property type="component" value="Unassembled WGS sequence"/>
</dbReference>
<dbReference type="InterPro" id="IPR006176">
    <property type="entry name" value="3-OHacyl-CoA_DH_NAD-bd"/>
</dbReference>
<dbReference type="Gene3D" id="3.40.50.720">
    <property type="entry name" value="NAD(P)-binding Rossmann-like Domain"/>
    <property type="match status" value="1"/>
</dbReference>
<keyword evidence="1 6" id="KW-0560">Oxidoreductase</keyword>